<dbReference type="Proteomes" id="UP000287701">
    <property type="component" value="Chromosome"/>
</dbReference>
<dbReference type="EMBL" id="CP035107">
    <property type="protein sequence ID" value="QAR29952.1"/>
    <property type="molecule type" value="Genomic_DNA"/>
</dbReference>
<dbReference type="Gene3D" id="2.40.30.170">
    <property type="match status" value="1"/>
</dbReference>
<dbReference type="OrthoDB" id="1325080at2"/>
<dbReference type="SUPFAM" id="SSF111369">
    <property type="entry name" value="HlyD-like secretion proteins"/>
    <property type="match status" value="1"/>
</dbReference>
<evidence type="ECO:0000259" key="2">
    <source>
        <dbReference type="Pfam" id="PF25973"/>
    </source>
</evidence>
<dbReference type="SUPFAM" id="SSF51230">
    <property type="entry name" value="Single hybrid motif"/>
    <property type="match status" value="1"/>
</dbReference>
<dbReference type="PANTHER" id="PTHR30469">
    <property type="entry name" value="MULTIDRUG RESISTANCE PROTEIN MDTA"/>
    <property type="match status" value="1"/>
</dbReference>
<evidence type="ECO:0000256" key="1">
    <source>
        <dbReference type="SAM" id="Coils"/>
    </source>
</evidence>
<dbReference type="InterPro" id="IPR011053">
    <property type="entry name" value="Single_hybrid_motif"/>
</dbReference>
<gene>
    <name evidence="3" type="ORF">EQP59_00530</name>
</gene>
<dbReference type="PANTHER" id="PTHR30469:SF15">
    <property type="entry name" value="HLYD FAMILY OF SECRETION PROTEINS"/>
    <property type="match status" value="1"/>
</dbReference>
<accession>A0A3R5YUK8</accession>
<evidence type="ECO:0000313" key="3">
    <source>
        <dbReference type="EMBL" id="QAR29952.1"/>
    </source>
</evidence>
<evidence type="ECO:0000313" key="4">
    <source>
        <dbReference type="Proteomes" id="UP000287701"/>
    </source>
</evidence>
<feature type="coiled-coil region" evidence="1">
    <location>
        <begin position="179"/>
        <end position="213"/>
    </location>
</feature>
<dbReference type="AlphaFoldDB" id="A0A3R5YUK8"/>
<sequence>MITIPKPKIFKPKKFPTMKKNTKNRFFLIFFSSLMIFTACQKKEDNTPPPPPTVPTEISQVQATGEILPKDGISNIASEVGGIVQELRVAEGDQVEKGQIIAVLSTQNAQLNEQEIKTKIATQEAQIQANINNNQQYLINIKDQEQNLATSQKLLAEGAETQQNVTNQANQLALQKAALAQNKKNIAVSQKQLAELKVQLQQSQNSINTLYLKAPESGTLKSLNIQVGDAVTPNGQYAELIPNGDLIAQAEVDELFANRVKIGQPVSIERIGYPEVLATGKVIQADNFLGEKTLFTNQQNDRTDTRVRKVKILIENNAKGVLIGSKVNCLIKIKN</sequence>
<dbReference type="GO" id="GO:0015562">
    <property type="term" value="F:efflux transmembrane transporter activity"/>
    <property type="evidence" value="ECO:0007669"/>
    <property type="project" value="TreeGrafter"/>
</dbReference>
<keyword evidence="1" id="KW-0175">Coiled coil</keyword>
<protein>
    <submittedName>
        <fullName evidence="3">HlyD family efflux transporter periplasmic adaptor subunit</fullName>
    </submittedName>
</protein>
<proteinExistence type="predicted"/>
<feature type="domain" description="CzcB-like barrel-sandwich hybrid" evidence="2">
    <location>
        <begin position="74"/>
        <end position="234"/>
    </location>
</feature>
<dbReference type="Gene3D" id="2.40.50.100">
    <property type="match status" value="1"/>
</dbReference>
<dbReference type="Pfam" id="PF25973">
    <property type="entry name" value="BSH_CzcB"/>
    <property type="match status" value="1"/>
</dbReference>
<organism evidence="3 4">
    <name type="scientific">Ornithobacterium rhinotracheale</name>
    <dbReference type="NCBI Taxonomy" id="28251"/>
    <lineage>
        <taxon>Bacteria</taxon>
        <taxon>Pseudomonadati</taxon>
        <taxon>Bacteroidota</taxon>
        <taxon>Flavobacteriia</taxon>
        <taxon>Flavobacteriales</taxon>
        <taxon>Weeksellaceae</taxon>
        <taxon>Ornithobacterium</taxon>
    </lineage>
</organism>
<dbReference type="InterPro" id="IPR058647">
    <property type="entry name" value="BSH_CzcB-like"/>
</dbReference>
<dbReference type="GO" id="GO:1990281">
    <property type="term" value="C:efflux pump complex"/>
    <property type="evidence" value="ECO:0007669"/>
    <property type="project" value="TreeGrafter"/>
</dbReference>
<reference evidence="3 4" key="1">
    <citation type="submission" date="2019-01" db="EMBL/GenBank/DDBJ databases">
        <title>Whole Genome of Ornithobacterium rhinotracheale FARPER-174b.</title>
        <authorList>
            <person name="Tataje-Lavanda L.A."/>
            <person name="Montalvan A."/>
            <person name="Montesinos R."/>
            <person name="Zimic M."/>
            <person name="Fernandez-Sanchez M."/>
            <person name="Fernandez-Diaz M."/>
        </authorList>
    </citation>
    <scope>NUCLEOTIDE SEQUENCE [LARGE SCALE GENOMIC DNA]</scope>
    <source>
        <strain evidence="3 4">FARPER-174b</strain>
    </source>
</reference>
<name>A0A3R5YUK8_ORNRH</name>